<dbReference type="RefSeq" id="WP_184670946.1">
    <property type="nucleotide sequence ID" value="NZ_BAABAI010000022.1"/>
</dbReference>
<dbReference type="SMART" id="SM01043">
    <property type="entry name" value="BTAD"/>
    <property type="match status" value="1"/>
</dbReference>
<dbReference type="InterPro" id="IPR016032">
    <property type="entry name" value="Sig_transdc_resp-reg_C-effctor"/>
</dbReference>
<keyword evidence="2" id="KW-0805">Transcription regulation</keyword>
<gene>
    <name evidence="7" type="ORF">F4559_004089</name>
</gene>
<dbReference type="PANTHER" id="PTHR35807:SF1">
    <property type="entry name" value="TRANSCRIPTIONAL REGULATOR REDD"/>
    <property type="match status" value="1"/>
</dbReference>
<feature type="DNA-binding region" description="OmpR/PhoB-type" evidence="5">
    <location>
        <begin position="1"/>
        <end position="88"/>
    </location>
</feature>
<dbReference type="PRINTS" id="PR00364">
    <property type="entry name" value="DISEASERSIST"/>
</dbReference>
<evidence type="ECO:0000256" key="3">
    <source>
        <dbReference type="ARBA" id="ARBA00023125"/>
    </source>
</evidence>
<dbReference type="PANTHER" id="PTHR35807">
    <property type="entry name" value="TRANSCRIPTIONAL REGULATOR REDD-RELATED"/>
    <property type="match status" value="1"/>
</dbReference>
<dbReference type="EMBL" id="JACHJS010000001">
    <property type="protein sequence ID" value="MBB4966730.1"/>
    <property type="molecule type" value="Genomic_DNA"/>
</dbReference>
<dbReference type="InterPro" id="IPR005158">
    <property type="entry name" value="BTAD"/>
</dbReference>
<dbReference type="CDD" id="cd02019">
    <property type="entry name" value="NK"/>
    <property type="match status" value="1"/>
</dbReference>
<dbReference type="SUPFAM" id="SSF46894">
    <property type="entry name" value="C-terminal effector domain of the bipartite response regulators"/>
    <property type="match status" value="1"/>
</dbReference>
<dbReference type="Gene3D" id="3.40.50.300">
    <property type="entry name" value="P-loop containing nucleotide triphosphate hydrolases"/>
    <property type="match status" value="1"/>
</dbReference>
<dbReference type="InterPro" id="IPR036388">
    <property type="entry name" value="WH-like_DNA-bd_sf"/>
</dbReference>
<dbReference type="InterPro" id="IPR027417">
    <property type="entry name" value="P-loop_NTPase"/>
</dbReference>
<evidence type="ECO:0000256" key="1">
    <source>
        <dbReference type="ARBA" id="ARBA00005820"/>
    </source>
</evidence>
<proteinExistence type="inferred from homology"/>
<feature type="domain" description="OmpR/PhoB-type" evidence="6">
    <location>
        <begin position="1"/>
        <end position="88"/>
    </location>
</feature>
<dbReference type="SUPFAM" id="SSF48452">
    <property type="entry name" value="TPR-like"/>
    <property type="match status" value="3"/>
</dbReference>
<evidence type="ECO:0000259" key="6">
    <source>
        <dbReference type="PROSITE" id="PS51755"/>
    </source>
</evidence>
<dbReference type="AlphaFoldDB" id="A0A7W7T543"/>
<dbReference type="GO" id="GO:0003677">
    <property type="term" value="F:DNA binding"/>
    <property type="evidence" value="ECO:0007669"/>
    <property type="project" value="UniProtKB-UniRule"/>
</dbReference>
<sequence length="977" mass="105205">MEFRVLGPVTAWDGGRDVAVGGGRARTLVAVLVFGGRRVVDVERIVDALWGEQTPHNARAAVQTHVSALRRVVGDVLVRRGGGYLLDAPSDLERCERLVADGRSAPAVDDRAGALSAALELWRGTPLGGTAGRWADDQRVRLEALWSEIHEDLFDAGGPVSAATLAGLVEAHPLRERLRSRWVLALSGEGRQSDALAAYRESRRVLVDELGVEPGAELRAAHDRALAGEPAAPSLATPGQLPPDIVDFTGRAAELDALTGRDVPLVAVSGKAGTGKSAFAVHLAHRLRDRYPDGVLHARLHGSRPDRVDPAEVLGRFVRALGVPPAAVPDDPDELSALYRTITAERRLLVVLDDAADERQARPLLPAGRCGCLITGRARPAALEGVEHVELGELDEEESLALLGSLVGADRAAAEPARARDIVRLCGRLPLAVRIAGARLAARRDWPLSRLARRLGEQRRLLDELAVGDLEVRGSLLLSYAGLTEPQRRALRRVGWLGVPDFTAWLVAVLLDVPVDEAEDVVDALVRAQLLDVVGVDGTGSSRYRPHDLTRAFAWERGEEEEAHADLVAAAERAAACWASLVERVSGDFRTWVLRPELSVGVEPPADWLAAVRTDPVAWFAAEQSALLAAVERLAELGSVTAATRLAAVLCASTFAVENQFAHWWRSHTAALDAARAAGDHAAQGLLLAGLGWLRSEQDRPDEAADYYAQATRAYGAVGDRGRQAVLRVLLGGVLRDRGNLTAALAEFDAAEPDLREPRALARLSHVRASTLTEVGDIDGAVRACDRAAEWYAEAGDEHGVGMAVRTRGIAHRAAGRLAEADRDCRQAHDVIRAAGNRLSAAYTAQALAKVSLRLGDVDEAAGLLDDAYRTCHEMQDGFGQALVLRTLGELDLVRSCPTDARAHLTRSVRWWDALGLPLWRARCLRDLATAADQLHLSEQADAERAEALALFTRHGSREAREPLFAESSQSSLRTRP</sequence>
<organism evidence="7 8">
    <name type="scientific">Saccharothrix violaceirubra</name>
    <dbReference type="NCBI Taxonomy" id="413306"/>
    <lineage>
        <taxon>Bacteria</taxon>
        <taxon>Bacillati</taxon>
        <taxon>Actinomycetota</taxon>
        <taxon>Actinomycetes</taxon>
        <taxon>Pseudonocardiales</taxon>
        <taxon>Pseudonocardiaceae</taxon>
        <taxon>Saccharothrix</taxon>
    </lineage>
</organism>
<dbReference type="Gene3D" id="1.10.10.10">
    <property type="entry name" value="Winged helix-like DNA-binding domain superfamily/Winged helix DNA-binding domain"/>
    <property type="match status" value="1"/>
</dbReference>
<evidence type="ECO:0000313" key="8">
    <source>
        <dbReference type="Proteomes" id="UP000542674"/>
    </source>
</evidence>
<dbReference type="PROSITE" id="PS51755">
    <property type="entry name" value="OMPR_PHOB"/>
    <property type="match status" value="1"/>
</dbReference>
<dbReference type="CDD" id="cd15831">
    <property type="entry name" value="BTAD"/>
    <property type="match status" value="1"/>
</dbReference>
<keyword evidence="4" id="KW-0804">Transcription</keyword>
<name>A0A7W7T543_9PSEU</name>
<dbReference type="SUPFAM" id="SSF52540">
    <property type="entry name" value="P-loop containing nucleoside triphosphate hydrolases"/>
    <property type="match status" value="1"/>
</dbReference>
<comment type="caution">
    <text evidence="7">The sequence shown here is derived from an EMBL/GenBank/DDBJ whole genome shotgun (WGS) entry which is preliminary data.</text>
</comment>
<evidence type="ECO:0000256" key="4">
    <source>
        <dbReference type="ARBA" id="ARBA00023163"/>
    </source>
</evidence>
<dbReference type="InterPro" id="IPR051677">
    <property type="entry name" value="AfsR-DnrI-RedD_regulator"/>
</dbReference>
<dbReference type="Proteomes" id="UP000542674">
    <property type="component" value="Unassembled WGS sequence"/>
</dbReference>
<accession>A0A7W7T543</accession>
<dbReference type="SMART" id="SM00862">
    <property type="entry name" value="Trans_reg_C"/>
    <property type="match status" value="1"/>
</dbReference>
<protein>
    <submittedName>
        <fullName evidence="7">DNA-binding SARP family transcriptional activator/tetratricopeptide (TPR) repeat protein</fullName>
    </submittedName>
</protein>
<dbReference type="Pfam" id="PF03704">
    <property type="entry name" value="BTAD"/>
    <property type="match status" value="1"/>
</dbReference>
<dbReference type="Gene3D" id="1.25.40.10">
    <property type="entry name" value="Tetratricopeptide repeat domain"/>
    <property type="match status" value="3"/>
</dbReference>
<reference evidence="7 8" key="1">
    <citation type="submission" date="2020-08" db="EMBL/GenBank/DDBJ databases">
        <title>Sequencing the genomes of 1000 actinobacteria strains.</title>
        <authorList>
            <person name="Klenk H.-P."/>
        </authorList>
    </citation>
    <scope>NUCLEOTIDE SEQUENCE [LARGE SCALE GENOMIC DNA]</scope>
    <source>
        <strain evidence="7 8">DSM 45084</strain>
    </source>
</reference>
<dbReference type="InterPro" id="IPR001867">
    <property type="entry name" value="OmpR/PhoB-type_DNA-bd"/>
</dbReference>
<dbReference type="GO" id="GO:0043531">
    <property type="term" value="F:ADP binding"/>
    <property type="evidence" value="ECO:0007669"/>
    <property type="project" value="InterPro"/>
</dbReference>
<dbReference type="GO" id="GO:0000160">
    <property type="term" value="P:phosphorelay signal transduction system"/>
    <property type="evidence" value="ECO:0007669"/>
    <property type="project" value="InterPro"/>
</dbReference>
<evidence type="ECO:0000256" key="5">
    <source>
        <dbReference type="PROSITE-ProRule" id="PRU01091"/>
    </source>
</evidence>
<evidence type="ECO:0000313" key="7">
    <source>
        <dbReference type="EMBL" id="MBB4966730.1"/>
    </source>
</evidence>
<keyword evidence="3 5" id="KW-0238">DNA-binding</keyword>
<dbReference type="GO" id="GO:0006355">
    <property type="term" value="P:regulation of DNA-templated transcription"/>
    <property type="evidence" value="ECO:0007669"/>
    <property type="project" value="InterPro"/>
</dbReference>
<dbReference type="InterPro" id="IPR011990">
    <property type="entry name" value="TPR-like_helical_dom_sf"/>
</dbReference>
<keyword evidence="8" id="KW-1185">Reference proteome</keyword>
<evidence type="ECO:0000256" key="2">
    <source>
        <dbReference type="ARBA" id="ARBA00023015"/>
    </source>
</evidence>
<dbReference type="Gene3D" id="1.10.8.430">
    <property type="entry name" value="Helical domain of apoptotic protease-activating factors"/>
    <property type="match status" value="1"/>
</dbReference>
<dbReference type="InterPro" id="IPR042197">
    <property type="entry name" value="Apaf_helical"/>
</dbReference>
<comment type="similarity">
    <text evidence="1">Belongs to the AfsR/DnrI/RedD regulatory family.</text>
</comment>